<organism evidence="1 2">
    <name type="scientific">Methylocystis heyeri</name>
    <dbReference type="NCBI Taxonomy" id="391905"/>
    <lineage>
        <taxon>Bacteria</taxon>
        <taxon>Pseudomonadati</taxon>
        <taxon>Pseudomonadota</taxon>
        <taxon>Alphaproteobacteria</taxon>
        <taxon>Hyphomicrobiales</taxon>
        <taxon>Methylocystaceae</taxon>
        <taxon>Methylocystis</taxon>
    </lineage>
</organism>
<dbReference type="RefSeq" id="WP_136497893.1">
    <property type="nucleotide sequence ID" value="NZ_CP046052.1"/>
</dbReference>
<proteinExistence type="predicted"/>
<evidence type="ECO:0000313" key="1">
    <source>
        <dbReference type="EMBL" id="QGM47158.1"/>
    </source>
</evidence>
<dbReference type="EMBL" id="CP046052">
    <property type="protein sequence ID" value="QGM47158.1"/>
    <property type="molecule type" value="Genomic_DNA"/>
</dbReference>
<accession>A0A6B8KKH5</accession>
<dbReference type="OrthoDB" id="6057489at2"/>
<gene>
    <name evidence="1" type="ORF">H2LOC_016460</name>
</gene>
<keyword evidence="2" id="KW-1185">Reference proteome</keyword>
<evidence type="ECO:0000313" key="2">
    <source>
        <dbReference type="Proteomes" id="UP000309061"/>
    </source>
</evidence>
<dbReference type="AlphaFoldDB" id="A0A6B8KKH5"/>
<evidence type="ECO:0008006" key="3">
    <source>
        <dbReference type="Google" id="ProtNLM"/>
    </source>
</evidence>
<dbReference type="Gene3D" id="2.180.10.10">
    <property type="entry name" value="RHS repeat-associated core"/>
    <property type="match status" value="1"/>
</dbReference>
<reference evidence="1 2" key="1">
    <citation type="submission" date="2019-11" db="EMBL/GenBank/DDBJ databases">
        <title>The genome sequence of Methylocystis heyeri.</title>
        <authorList>
            <person name="Oshkin I.Y."/>
            <person name="Miroshnikov K."/>
            <person name="Dedysh S.N."/>
        </authorList>
    </citation>
    <scope>NUCLEOTIDE SEQUENCE [LARGE SCALE GENOMIC DNA]</scope>
    <source>
        <strain evidence="1 2">H2</strain>
    </source>
</reference>
<dbReference type="KEGG" id="mhey:H2LOC_016460"/>
<sequence length="162" mass="17652">MAANKCCGRWLAGGFPRWQETAKTSASDSGAAGSNNSLSYSYDVEGRLSKSSAPLLLFNNGGRYGYDALDRLAWRVVAKPLPTPSITTLYVHDTHNHIIAETDLSGVTWREYIWLDDLPVAVVDGVNTGSPKLYYVHTDHLGRPARMTAQNQGWVVSAKAAP</sequence>
<protein>
    <recommendedName>
        <fullName evidence="3">RHS repeat protein</fullName>
    </recommendedName>
</protein>
<dbReference type="Proteomes" id="UP000309061">
    <property type="component" value="Chromosome"/>
</dbReference>
<name>A0A6B8KKH5_9HYPH</name>